<keyword evidence="2 7" id="KW-0132">Cell division</keyword>
<feature type="binding site" evidence="7">
    <location>
        <position position="471"/>
    </location>
    <ligand>
        <name>meso-2,6-diaminopimelate</name>
        <dbReference type="ChEBI" id="CHEBI:57791"/>
    </ligand>
</feature>
<dbReference type="InterPro" id="IPR036565">
    <property type="entry name" value="Mur-like_cat_sf"/>
</dbReference>
<reference evidence="12" key="1">
    <citation type="submission" date="2024-04" db="EMBL/GenBank/DDBJ databases">
        <authorList>
            <person name="Manzano-Marin A."/>
            <person name="Manzano-Marin A."/>
            <person name="Alejandro Manzano Marin A."/>
        </authorList>
    </citation>
    <scope>NUCLEOTIDE SEQUENCE [LARGE SCALE GENOMIC DNA]</scope>
    <source>
        <strain evidence="12">TABTEA</strain>
    </source>
</reference>
<evidence type="ECO:0000313" key="12">
    <source>
        <dbReference type="EMBL" id="CAL1329226.1"/>
    </source>
</evidence>
<feature type="binding site" evidence="7">
    <location>
        <position position="187"/>
    </location>
    <ligand>
        <name>UDP-N-acetyl-alpha-D-muramoyl-L-alanyl-D-glutamate</name>
        <dbReference type="ChEBI" id="CHEBI:83900"/>
    </ligand>
</feature>
<feature type="binding site" evidence="7">
    <location>
        <position position="195"/>
    </location>
    <ligand>
        <name>UDP-N-acetyl-alpha-D-muramoyl-L-alanyl-D-glutamate</name>
        <dbReference type="ChEBI" id="CHEBI:83900"/>
    </ligand>
</feature>
<dbReference type="InterPro" id="IPR013221">
    <property type="entry name" value="Mur_ligase_cen"/>
</dbReference>
<sequence length="497" mass="55739">MTNNNLYHILLPFGIKAPQNIFLKNIKIDSRKVCAGDLFIAIKGQKLDGKNYITQAISQGASAIIADTQNELEKGKIYFKNNIPIIYLNNLNCKISLIANIFYNFPSSKMKLIGITGTNGKTTVSYLIAQLAKIIGEKSAVIGTNGYGIYGDKLIYSGYTTNSAVDIQLELMYLLKKNASLTAIEVSSHGLVQNRVSSLNFDSAIFTNLTHDHLDFHHNMKNYEAAKWLLFSNIKTKNQIINIDDKIGLKWSKLLPKSCLVTIKNCIPNNWDGYWLKATKIKYFNYEFLIKLNSSWGNGVIKSKLIGIFNITNLLLALSSLLMLNYSFKKLLIASNSLHSVIGRMEILKYYNKPIVIVDYAHTPDALEKALIAARLYCKKQLWCIFGCGGDRDSTKRSLMGSIAEKLADKIIITNDNPRNENQLKIINDILKGILNPKSVSIILDRSEAIANTISKATIDDVIMIAGKGHENFQIINQKTIEYSDRLIVKKLLNEVI</sequence>
<comment type="catalytic activity">
    <reaction evidence="7">
        <text>UDP-N-acetyl-alpha-D-muramoyl-L-alanyl-D-glutamate + meso-2,6-diaminopimelate + ATP = UDP-N-acetyl-alpha-D-muramoyl-L-alanyl-gamma-D-glutamyl-meso-2,6-diaminopimelate + ADP + phosphate + H(+)</text>
        <dbReference type="Rhea" id="RHEA:23676"/>
        <dbReference type="ChEBI" id="CHEBI:15378"/>
        <dbReference type="ChEBI" id="CHEBI:30616"/>
        <dbReference type="ChEBI" id="CHEBI:43474"/>
        <dbReference type="ChEBI" id="CHEBI:57791"/>
        <dbReference type="ChEBI" id="CHEBI:83900"/>
        <dbReference type="ChEBI" id="CHEBI:83905"/>
        <dbReference type="ChEBI" id="CHEBI:456216"/>
        <dbReference type="EC" id="6.3.2.13"/>
    </reaction>
</comment>
<comment type="similarity">
    <text evidence="1 7">Belongs to the MurCDEF family. MurE subfamily.</text>
</comment>
<feature type="binding site" evidence="7">
    <location>
        <begin position="117"/>
        <end position="123"/>
    </location>
    <ligand>
        <name>ATP</name>
        <dbReference type="ChEBI" id="CHEBI:30616"/>
    </ligand>
</feature>
<feature type="binding site" evidence="7">
    <location>
        <begin position="416"/>
        <end position="419"/>
    </location>
    <ligand>
        <name>meso-2,6-diaminopimelate</name>
        <dbReference type="ChEBI" id="CHEBI:57791"/>
    </ligand>
</feature>
<evidence type="ECO:0000256" key="6">
    <source>
        <dbReference type="ARBA" id="ARBA00023316"/>
    </source>
</evidence>
<dbReference type="HAMAP" id="MF_00208">
    <property type="entry name" value="MurE"/>
    <property type="match status" value="1"/>
</dbReference>
<dbReference type="Gene3D" id="3.40.1390.10">
    <property type="entry name" value="MurE/MurF, N-terminal domain"/>
    <property type="match status" value="1"/>
</dbReference>
<comment type="PTM">
    <text evidence="7">Carboxylation is probably crucial for Mg(2+) binding and, consequently, for the gamma-phosphate positioning of ATP.</text>
</comment>
<feature type="binding site" evidence="7">
    <location>
        <position position="193"/>
    </location>
    <ligand>
        <name>UDP-N-acetyl-alpha-D-muramoyl-L-alanyl-D-glutamate</name>
        <dbReference type="ChEBI" id="CHEBI:83900"/>
    </ligand>
</feature>
<evidence type="ECO:0000259" key="11">
    <source>
        <dbReference type="Pfam" id="PF08245"/>
    </source>
</evidence>
<dbReference type="SUPFAM" id="SSF53623">
    <property type="entry name" value="MurD-like peptide ligases, catalytic domain"/>
    <property type="match status" value="1"/>
</dbReference>
<dbReference type="SUPFAM" id="SSF53244">
    <property type="entry name" value="MurD-like peptide ligases, peptide-binding domain"/>
    <property type="match status" value="1"/>
</dbReference>
<dbReference type="NCBIfam" id="NF001126">
    <property type="entry name" value="PRK00139.1-4"/>
    <property type="match status" value="1"/>
</dbReference>
<evidence type="ECO:0000259" key="9">
    <source>
        <dbReference type="Pfam" id="PF01225"/>
    </source>
</evidence>
<dbReference type="EMBL" id="OZ034688">
    <property type="protein sequence ID" value="CAL1329226.1"/>
    <property type="molecule type" value="Genomic_DNA"/>
</dbReference>
<keyword evidence="7 12" id="KW-0436">Ligase</keyword>
<evidence type="ECO:0000313" key="13">
    <source>
        <dbReference type="Proteomes" id="UP001497533"/>
    </source>
</evidence>
<feature type="domain" description="Mur ligase N-terminal catalytic" evidence="9">
    <location>
        <begin position="24"/>
        <end position="89"/>
    </location>
</feature>
<comment type="pathway">
    <text evidence="7 8">Cell wall biogenesis; peptidoglycan biosynthesis.</text>
</comment>
<dbReference type="Pfam" id="PF02875">
    <property type="entry name" value="Mur_ligase_C"/>
    <property type="match status" value="1"/>
</dbReference>
<dbReference type="RefSeq" id="WP_341765266.1">
    <property type="nucleotide sequence ID" value="NZ_OZ034688.1"/>
</dbReference>
<dbReference type="EC" id="6.3.2.13" evidence="7"/>
<evidence type="ECO:0000259" key="10">
    <source>
        <dbReference type="Pfam" id="PF02875"/>
    </source>
</evidence>
<feature type="modified residue" description="N6-carboxylysine" evidence="7">
    <location>
        <position position="227"/>
    </location>
</feature>
<protein>
    <recommendedName>
        <fullName evidence="7">UDP-N-acetylmuramoyl-L-alanyl-D-glutamate--2,6-diaminopimelate ligase</fullName>
        <ecNumber evidence="7">6.3.2.13</ecNumber>
    </recommendedName>
    <alternativeName>
        <fullName evidence="7">Meso-A2pm-adding enzyme</fullName>
    </alternativeName>
    <alternativeName>
        <fullName evidence="7">Meso-diaminopimelate-adding enzyme</fullName>
    </alternativeName>
    <alternativeName>
        <fullName evidence="7">UDP-MurNAc-L-Ala-D-Glu:meso-diaminopimelate ligase</fullName>
    </alternativeName>
    <alternativeName>
        <fullName evidence="7">UDP-MurNAc-tripeptide synthetase</fullName>
    </alternativeName>
    <alternativeName>
        <fullName evidence="7">UDP-N-acetylmuramyl-tripeptide synthetase</fullName>
    </alternativeName>
</protein>
<dbReference type="InterPro" id="IPR036615">
    <property type="entry name" value="Mur_ligase_C_dom_sf"/>
</dbReference>
<comment type="function">
    <text evidence="7">Catalyzes the addition of meso-diaminopimelic acid to the nucleotide precursor UDP-N-acetylmuramoyl-L-alanyl-D-glutamate (UMAG) in the biosynthesis of bacterial cell-wall peptidoglycan.</text>
</comment>
<dbReference type="InterPro" id="IPR004101">
    <property type="entry name" value="Mur_ligase_C"/>
</dbReference>
<dbReference type="Pfam" id="PF08245">
    <property type="entry name" value="Mur_ligase_M"/>
    <property type="match status" value="1"/>
</dbReference>
<organism evidence="12 13">
    <name type="scientific">Candidatus Providencia siddallii</name>
    <dbReference type="NCBI Taxonomy" id="1715285"/>
    <lineage>
        <taxon>Bacteria</taxon>
        <taxon>Pseudomonadati</taxon>
        <taxon>Pseudomonadota</taxon>
        <taxon>Gammaproteobacteria</taxon>
        <taxon>Enterobacterales</taxon>
        <taxon>Morganellaceae</taxon>
        <taxon>Providencia</taxon>
    </lineage>
</organism>
<dbReference type="Gene3D" id="3.90.190.20">
    <property type="entry name" value="Mur ligase, C-terminal domain"/>
    <property type="match status" value="1"/>
</dbReference>
<evidence type="ECO:0000256" key="8">
    <source>
        <dbReference type="RuleBase" id="RU004135"/>
    </source>
</evidence>
<keyword evidence="6 7" id="KW-0961">Cell wall biogenesis/degradation</keyword>
<keyword evidence="5 7" id="KW-0131">Cell cycle</keyword>
<dbReference type="NCBIfam" id="NF001123">
    <property type="entry name" value="PRK00139.1-1"/>
    <property type="match status" value="1"/>
</dbReference>
<accession>A0ABP1CFA9</accession>
<feature type="binding site" evidence="7">
    <location>
        <position position="467"/>
    </location>
    <ligand>
        <name>meso-2,6-diaminopimelate</name>
        <dbReference type="ChEBI" id="CHEBI:57791"/>
    </ligand>
</feature>
<evidence type="ECO:0000256" key="2">
    <source>
        <dbReference type="ARBA" id="ARBA00022618"/>
    </source>
</evidence>
<comment type="subcellular location">
    <subcellularLocation>
        <location evidence="7 8">Cytoplasm</location>
    </subcellularLocation>
</comment>
<evidence type="ECO:0000256" key="3">
    <source>
        <dbReference type="ARBA" id="ARBA00022960"/>
    </source>
</evidence>
<keyword evidence="4 7" id="KW-0573">Peptidoglycan synthesis</keyword>
<feature type="domain" description="Mur ligase C-terminal" evidence="10">
    <location>
        <begin position="343"/>
        <end position="469"/>
    </location>
</feature>
<keyword evidence="13" id="KW-1185">Reference proteome</keyword>
<gene>
    <name evidence="7 12" type="primary">murE</name>
    <name evidence="12" type="ORF">PRHACTZTBTEA_304</name>
</gene>
<comment type="cofactor">
    <cofactor evidence="7">
        <name>Mg(2+)</name>
        <dbReference type="ChEBI" id="CHEBI:18420"/>
    </cofactor>
</comment>
<dbReference type="GO" id="GO:0008765">
    <property type="term" value="F:UDP-N-acetylmuramoylalanyl-D-glutamate-2,6-diaminopimelate ligase activity"/>
    <property type="evidence" value="ECO:0007669"/>
    <property type="project" value="UniProtKB-EC"/>
</dbReference>
<dbReference type="NCBIfam" id="TIGR01085">
    <property type="entry name" value="murE"/>
    <property type="match status" value="1"/>
</dbReference>
<dbReference type="InterPro" id="IPR000713">
    <property type="entry name" value="Mur_ligase_N"/>
</dbReference>
<keyword evidence="7" id="KW-0547">Nucleotide-binding</keyword>
<dbReference type="PANTHER" id="PTHR23135">
    <property type="entry name" value="MUR LIGASE FAMILY MEMBER"/>
    <property type="match status" value="1"/>
</dbReference>
<dbReference type="InterPro" id="IPR005761">
    <property type="entry name" value="UDP-N-AcMur-Glu-dNH2Pim_ligase"/>
</dbReference>
<feature type="short sequence motif" description="Meso-diaminopimelate recognition motif" evidence="7">
    <location>
        <begin position="416"/>
        <end position="419"/>
    </location>
</feature>
<evidence type="ECO:0000256" key="5">
    <source>
        <dbReference type="ARBA" id="ARBA00023306"/>
    </source>
</evidence>
<evidence type="ECO:0000256" key="4">
    <source>
        <dbReference type="ARBA" id="ARBA00022984"/>
    </source>
</evidence>
<keyword evidence="7" id="KW-0067">ATP-binding</keyword>
<keyword evidence="3 7" id="KW-0133">Cell shape</keyword>
<feature type="domain" description="Mur ligase central" evidence="11">
    <location>
        <begin position="115"/>
        <end position="319"/>
    </location>
</feature>
<feature type="binding site" evidence="7">
    <location>
        <begin position="160"/>
        <end position="161"/>
    </location>
    <ligand>
        <name>UDP-N-acetyl-alpha-D-muramoyl-L-alanyl-D-glutamate</name>
        <dbReference type="ChEBI" id="CHEBI:83900"/>
    </ligand>
</feature>
<dbReference type="Proteomes" id="UP001497533">
    <property type="component" value="Chromosome"/>
</dbReference>
<evidence type="ECO:0000256" key="1">
    <source>
        <dbReference type="ARBA" id="ARBA00005898"/>
    </source>
</evidence>
<keyword evidence="7" id="KW-0963">Cytoplasm</keyword>
<dbReference type="InterPro" id="IPR035911">
    <property type="entry name" value="MurE/MurF_N"/>
</dbReference>
<dbReference type="Pfam" id="PF01225">
    <property type="entry name" value="Mur_ligase"/>
    <property type="match status" value="1"/>
</dbReference>
<dbReference type="PANTHER" id="PTHR23135:SF4">
    <property type="entry name" value="UDP-N-ACETYLMURAMOYL-L-ALANYL-D-GLUTAMATE--2,6-DIAMINOPIMELATE LIGASE MURE HOMOLOG, CHLOROPLASTIC"/>
    <property type="match status" value="1"/>
</dbReference>
<proteinExistence type="inferred from homology"/>
<dbReference type="SUPFAM" id="SSF63418">
    <property type="entry name" value="MurE/MurF N-terminal domain"/>
    <property type="match status" value="1"/>
</dbReference>
<feature type="binding site" evidence="7">
    <location>
        <position position="392"/>
    </location>
    <ligand>
        <name>meso-2,6-diaminopimelate</name>
        <dbReference type="ChEBI" id="CHEBI:57791"/>
    </ligand>
</feature>
<feature type="binding site" evidence="7">
    <location>
        <position position="30"/>
    </location>
    <ligand>
        <name>UDP-N-acetyl-alpha-D-muramoyl-L-alanyl-D-glutamate</name>
        <dbReference type="ChEBI" id="CHEBI:83900"/>
    </ligand>
</feature>
<name>A0ABP1CFA9_9GAMM</name>
<dbReference type="Gene3D" id="3.40.1190.10">
    <property type="entry name" value="Mur-like, catalytic domain"/>
    <property type="match status" value="1"/>
</dbReference>
<evidence type="ECO:0000256" key="7">
    <source>
        <dbReference type="HAMAP-Rule" id="MF_00208"/>
    </source>
</evidence>
<keyword evidence="7" id="KW-0460">Magnesium</keyword>
<comment type="caution">
    <text evidence="7">Lacks conserved residue(s) required for the propagation of feature annotation.</text>
</comment>